<accession>A0A4Y7SFV6</accession>
<comment type="caution">
    <text evidence="1">The sequence shown here is derived from an EMBL/GenBank/DDBJ whole genome shotgun (WGS) entry which is preliminary data.</text>
</comment>
<organism evidence="1 2">
    <name type="scientific">Coprinellus micaceus</name>
    <name type="common">Glistening ink-cap mushroom</name>
    <name type="synonym">Coprinus micaceus</name>
    <dbReference type="NCBI Taxonomy" id="71717"/>
    <lineage>
        <taxon>Eukaryota</taxon>
        <taxon>Fungi</taxon>
        <taxon>Dikarya</taxon>
        <taxon>Basidiomycota</taxon>
        <taxon>Agaricomycotina</taxon>
        <taxon>Agaricomycetes</taxon>
        <taxon>Agaricomycetidae</taxon>
        <taxon>Agaricales</taxon>
        <taxon>Agaricineae</taxon>
        <taxon>Psathyrellaceae</taxon>
        <taxon>Coprinellus</taxon>
    </lineage>
</organism>
<reference evidence="1 2" key="1">
    <citation type="journal article" date="2019" name="Nat. Ecol. Evol.">
        <title>Megaphylogeny resolves global patterns of mushroom evolution.</title>
        <authorList>
            <person name="Varga T."/>
            <person name="Krizsan K."/>
            <person name="Foldi C."/>
            <person name="Dima B."/>
            <person name="Sanchez-Garcia M."/>
            <person name="Sanchez-Ramirez S."/>
            <person name="Szollosi G.J."/>
            <person name="Szarkandi J.G."/>
            <person name="Papp V."/>
            <person name="Albert L."/>
            <person name="Andreopoulos W."/>
            <person name="Angelini C."/>
            <person name="Antonin V."/>
            <person name="Barry K.W."/>
            <person name="Bougher N.L."/>
            <person name="Buchanan P."/>
            <person name="Buyck B."/>
            <person name="Bense V."/>
            <person name="Catcheside P."/>
            <person name="Chovatia M."/>
            <person name="Cooper J."/>
            <person name="Damon W."/>
            <person name="Desjardin D."/>
            <person name="Finy P."/>
            <person name="Geml J."/>
            <person name="Haridas S."/>
            <person name="Hughes K."/>
            <person name="Justo A."/>
            <person name="Karasinski D."/>
            <person name="Kautmanova I."/>
            <person name="Kiss B."/>
            <person name="Kocsube S."/>
            <person name="Kotiranta H."/>
            <person name="LaButti K.M."/>
            <person name="Lechner B.E."/>
            <person name="Liimatainen K."/>
            <person name="Lipzen A."/>
            <person name="Lukacs Z."/>
            <person name="Mihaltcheva S."/>
            <person name="Morgado L.N."/>
            <person name="Niskanen T."/>
            <person name="Noordeloos M.E."/>
            <person name="Ohm R.A."/>
            <person name="Ortiz-Santana B."/>
            <person name="Ovrebo C."/>
            <person name="Racz N."/>
            <person name="Riley R."/>
            <person name="Savchenko A."/>
            <person name="Shiryaev A."/>
            <person name="Soop K."/>
            <person name="Spirin V."/>
            <person name="Szebenyi C."/>
            <person name="Tomsovsky M."/>
            <person name="Tulloss R.E."/>
            <person name="Uehling J."/>
            <person name="Grigoriev I.V."/>
            <person name="Vagvolgyi C."/>
            <person name="Papp T."/>
            <person name="Martin F.M."/>
            <person name="Miettinen O."/>
            <person name="Hibbett D.S."/>
            <person name="Nagy L.G."/>
        </authorList>
    </citation>
    <scope>NUCLEOTIDE SEQUENCE [LARGE SCALE GENOMIC DNA]</scope>
    <source>
        <strain evidence="1 2">FP101781</strain>
    </source>
</reference>
<dbReference type="STRING" id="71717.A0A4Y7SFV6"/>
<name>A0A4Y7SFV6_COPMI</name>
<dbReference type="Proteomes" id="UP000298030">
    <property type="component" value="Unassembled WGS sequence"/>
</dbReference>
<evidence type="ECO:0000313" key="1">
    <source>
        <dbReference type="EMBL" id="TEB20532.1"/>
    </source>
</evidence>
<dbReference type="OrthoDB" id="2608369at2759"/>
<evidence type="ECO:0008006" key="3">
    <source>
        <dbReference type="Google" id="ProtNLM"/>
    </source>
</evidence>
<keyword evidence="2" id="KW-1185">Reference proteome</keyword>
<evidence type="ECO:0000313" key="2">
    <source>
        <dbReference type="Proteomes" id="UP000298030"/>
    </source>
</evidence>
<dbReference type="AlphaFoldDB" id="A0A4Y7SFV6"/>
<proteinExistence type="predicted"/>
<dbReference type="InterPro" id="IPR027417">
    <property type="entry name" value="P-loop_NTPase"/>
</dbReference>
<dbReference type="EMBL" id="QPFP01000137">
    <property type="protein sequence ID" value="TEB20532.1"/>
    <property type="molecule type" value="Genomic_DNA"/>
</dbReference>
<protein>
    <recommendedName>
        <fullName evidence="3">G domain-containing protein</fullName>
    </recommendedName>
</protein>
<sequence length="220" mass="24441">MSATTTTVQPLELELKGPYHPPPSRSRRVLLVDTPGFDHTTSSDYAVRPSFANGIFSQGVDAVLYFHSMTHDVVSREMKQDIQVLANLCGSQAANIVTIVTTRWDVEHGVDHQARLKTLRETLWKPLLGGGATLRHIHALGATSDVFMEALKNVGETPVKLLLQEELIDRGRAFHKTKAGRCIPNLKDTVKVWEKSGRRIDEVPVVNTTPREDGQNKETV</sequence>
<dbReference type="SUPFAM" id="SSF52540">
    <property type="entry name" value="P-loop containing nucleoside triphosphate hydrolases"/>
    <property type="match status" value="1"/>
</dbReference>
<dbReference type="Gene3D" id="3.40.50.300">
    <property type="entry name" value="P-loop containing nucleotide triphosphate hydrolases"/>
    <property type="match status" value="1"/>
</dbReference>
<gene>
    <name evidence="1" type="ORF">FA13DRAFT_1800839</name>
</gene>